<gene>
    <name evidence="2" type="ORF">L207DRAFT_589841</name>
</gene>
<protein>
    <submittedName>
        <fullName evidence="2">Uncharacterized protein</fullName>
    </submittedName>
</protein>
<dbReference type="AlphaFoldDB" id="A0A2J6R4M7"/>
<proteinExistence type="predicted"/>
<organism evidence="2 3">
    <name type="scientific">Hyaloscypha variabilis (strain UAMH 11265 / GT02V1 / F)</name>
    <name type="common">Meliniomyces variabilis</name>
    <dbReference type="NCBI Taxonomy" id="1149755"/>
    <lineage>
        <taxon>Eukaryota</taxon>
        <taxon>Fungi</taxon>
        <taxon>Dikarya</taxon>
        <taxon>Ascomycota</taxon>
        <taxon>Pezizomycotina</taxon>
        <taxon>Leotiomycetes</taxon>
        <taxon>Helotiales</taxon>
        <taxon>Hyaloscyphaceae</taxon>
        <taxon>Hyaloscypha</taxon>
        <taxon>Hyaloscypha variabilis</taxon>
    </lineage>
</organism>
<keyword evidence="3" id="KW-1185">Reference proteome</keyword>
<evidence type="ECO:0000313" key="3">
    <source>
        <dbReference type="Proteomes" id="UP000235786"/>
    </source>
</evidence>
<keyword evidence="1" id="KW-0812">Transmembrane</keyword>
<keyword evidence="1" id="KW-1133">Transmembrane helix</keyword>
<keyword evidence="1" id="KW-0472">Membrane</keyword>
<dbReference type="STRING" id="1149755.A0A2J6R4M7"/>
<evidence type="ECO:0000313" key="2">
    <source>
        <dbReference type="EMBL" id="PMD33476.1"/>
    </source>
</evidence>
<dbReference type="GO" id="GO:0046873">
    <property type="term" value="F:metal ion transmembrane transporter activity"/>
    <property type="evidence" value="ECO:0007669"/>
    <property type="project" value="InterPro"/>
</dbReference>
<dbReference type="OrthoDB" id="426293at2759"/>
<dbReference type="GO" id="GO:0016020">
    <property type="term" value="C:membrane"/>
    <property type="evidence" value="ECO:0007669"/>
    <property type="project" value="InterPro"/>
</dbReference>
<dbReference type="Pfam" id="PF01544">
    <property type="entry name" value="CorA"/>
    <property type="match status" value="1"/>
</dbReference>
<name>A0A2J6R4M7_HYAVF</name>
<reference evidence="2 3" key="1">
    <citation type="submission" date="2016-04" db="EMBL/GenBank/DDBJ databases">
        <title>A degradative enzymes factory behind the ericoid mycorrhizal symbiosis.</title>
        <authorList>
            <consortium name="DOE Joint Genome Institute"/>
            <person name="Martino E."/>
            <person name="Morin E."/>
            <person name="Grelet G."/>
            <person name="Kuo A."/>
            <person name="Kohler A."/>
            <person name="Daghino S."/>
            <person name="Barry K."/>
            <person name="Choi C."/>
            <person name="Cichocki N."/>
            <person name="Clum A."/>
            <person name="Copeland A."/>
            <person name="Hainaut M."/>
            <person name="Haridas S."/>
            <person name="Labutti K."/>
            <person name="Lindquist E."/>
            <person name="Lipzen A."/>
            <person name="Khouja H.-R."/>
            <person name="Murat C."/>
            <person name="Ohm R."/>
            <person name="Olson A."/>
            <person name="Spatafora J."/>
            <person name="Veneault-Fourrey C."/>
            <person name="Henrissat B."/>
            <person name="Grigoriev I."/>
            <person name="Martin F."/>
            <person name="Perotto S."/>
        </authorList>
    </citation>
    <scope>NUCLEOTIDE SEQUENCE [LARGE SCALE GENOMIC DNA]</scope>
    <source>
        <strain evidence="2 3">F</strain>
    </source>
</reference>
<evidence type="ECO:0000256" key="1">
    <source>
        <dbReference type="SAM" id="Phobius"/>
    </source>
</evidence>
<accession>A0A2J6R4M7</accession>
<dbReference type="InterPro" id="IPR002523">
    <property type="entry name" value="MgTranspt_CorA/ZnTranspt_ZntB"/>
</dbReference>
<feature type="transmembrane region" description="Helical" evidence="1">
    <location>
        <begin position="239"/>
        <end position="265"/>
    </location>
</feature>
<feature type="transmembrane region" description="Helical" evidence="1">
    <location>
        <begin position="207"/>
        <end position="227"/>
    </location>
</feature>
<sequence>MPSEEAENRQHCGRLYRDNRKRSIQLQSFMAMGIWQQVDEDSTGDSKFWTLIIMAPAFFYHRKGVRASFDGAVSKESRKELYDLMAPLESVLPTLSATLLMITRRILARWAEISDFTRSRQYFWVISSTGEFIVMIDETIDHYTNVSEWVSPNDSSKHRIFLEKLVAIKDKFERQRDRATDLREGLFSASAVVESRLSTRLAQNVKLLTYLSIFYLPLAFCAALWAIPNITDASTRTPFIVAAVLVGFITYFIVFNLDALVSLGWETYARFRKIQIRQMRKDTKYFPADDIWQRRAKAYNSFQPDRGSTRPSEWYILLYSLRRVFGRSLKPEITRDDGSEVASSKNSWTTLSEASWSGGIPEDVVSVDTPEVQGHYWRWWLLGRSRKPDNGPNKA</sequence>
<dbReference type="EMBL" id="KZ613956">
    <property type="protein sequence ID" value="PMD33476.1"/>
    <property type="molecule type" value="Genomic_DNA"/>
</dbReference>
<dbReference type="Proteomes" id="UP000235786">
    <property type="component" value="Unassembled WGS sequence"/>
</dbReference>